<name>A0A1T4Y8G2_9BACT</name>
<dbReference type="STRING" id="48467.SAMN02745166_02657"/>
<dbReference type="EMBL" id="FUYE01000008">
    <property type="protein sequence ID" value="SKA97983.1"/>
    <property type="molecule type" value="Genomic_DNA"/>
</dbReference>
<evidence type="ECO:0000259" key="1">
    <source>
        <dbReference type="Pfam" id="PF01965"/>
    </source>
</evidence>
<accession>A0A1T4Y8G2</accession>
<dbReference type="CDD" id="cd03135">
    <property type="entry name" value="GATase1_DJ-1"/>
    <property type="match status" value="1"/>
</dbReference>
<feature type="domain" description="DJ-1/PfpI" evidence="1">
    <location>
        <begin position="3"/>
        <end position="164"/>
    </location>
</feature>
<sequence length="181" mass="18990">MSKRVLCLLADGFEEIETVTPVDLLRRAGAEVVMASLSESLHVTGRSGIVMHADTTLAAIPDPTGFDLLFIPGGPAVKVLREDLRPATLARAFIQNQKPVAAICAAPLVLHDAGLLEAKRYTAHHSTYAELTSAQADVAVLTDGLITTSRGAGTALPFGLELITLLYDSTASAQVAQAIMA</sequence>
<dbReference type="SUPFAM" id="SSF52317">
    <property type="entry name" value="Class I glutamine amidotransferase-like"/>
    <property type="match status" value="1"/>
</dbReference>
<dbReference type="InterPro" id="IPR050325">
    <property type="entry name" value="Prot/Nucl_acid_deglycase"/>
</dbReference>
<reference evidence="3" key="1">
    <citation type="submission" date="2017-02" db="EMBL/GenBank/DDBJ databases">
        <authorList>
            <person name="Varghese N."/>
            <person name="Submissions S."/>
        </authorList>
    </citation>
    <scope>NUCLEOTIDE SEQUENCE [LARGE SCALE GENOMIC DNA]</scope>
    <source>
        <strain evidence="3">ATCC 700200</strain>
    </source>
</reference>
<keyword evidence="3" id="KW-1185">Reference proteome</keyword>
<dbReference type="PANTHER" id="PTHR48094:SF12">
    <property type="entry name" value="PARKINSON DISEASE PROTEIN 7 HOMOLOG"/>
    <property type="match status" value="1"/>
</dbReference>
<dbReference type="InterPro" id="IPR002818">
    <property type="entry name" value="DJ-1/PfpI"/>
</dbReference>
<dbReference type="Pfam" id="PF01965">
    <property type="entry name" value="DJ-1_PfpI"/>
    <property type="match status" value="1"/>
</dbReference>
<evidence type="ECO:0000313" key="2">
    <source>
        <dbReference type="EMBL" id="SKA97983.1"/>
    </source>
</evidence>
<protein>
    <submittedName>
        <fullName evidence="2">4-methyl-5(B-hydroxyethyl)-thiazole monophosphate biosynthesis</fullName>
    </submittedName>
</protein>
<dbReference type="RefSeq" id="WP_078813849.1">
    <property type="nucleotide sequence ID" value="NZ_FUYE01000008.1"/>
</dbReference>
<dbReference type="GO" id="GO:0005737">
    <property type="term" value="C:cytoplasm"/>
    <property type="evidence" value="ECO:0007669"/>
    <property type="project" value="TreeGrafter"/>
</dbReference>
<dbReference type="OrthoDB" id="9800516at2"/>
<evidence type="ECO:0000313" key="3">
    <source>
        <dbReference type="Proteomes" id="UP000190774"/>
    </source>
</evidence>
<dbReference type="Gene3D" id="3.40.50.880">
    <property type="match status" value="1"/>
</dbReference>
<gene>
    <name evidence="2" type="ORF">SAMN02745166_02657</name>
</gene>
<dbReference type="AlphaFoldDB" id="A0A1T4Y8G2"/>
<proteinExistence type="predicted"/>
<organism evidence="2 3">
    <name type="scientific">Prosthecobacter debontii</name>
    <dbReference type="NCBI Taxonomy" id="48467"/>
    <lineage>
        <taxon>Bacteria</taxon>
        <taxon>Pseudomonadati</taxon>
        <taxon>Verrucomicrobiota</taxon>
        <taxon>Verrucomicrobiia</taxon>
        <taxon>Verrucomicrobiales</taxon>
        <taxon>Verrucomicrobiaceae</taxon>
        <taxon>Prosthecobacter</taxon>
    </lineage>
</organism>
<dbReference type="PANTHER" id="PTHR48094">
    <property type="entry name" value="PROTEIN/NUCLEIC ACID DEGLYCASE DJ-1-RELATED"/>
    <property type="match status" value="1"/>
</dbReference>
<dbReference type="InterPro" id="IPR029062">
    <property type="entry name" value="Class_I_gatase-like"/>
</dbReference>
<dbReference type="Proteomes" id="UP000190774">
    <property type="component" value="Unassembled WGS sequence"/>
</dbReference>